<dbReference type="GO" id="GO:0000139">
    <property type="term" value="C:Golgi membrane"/>
    <property type="evidence" value="ECO:0007669"/>
    <property type="project" value="UniProtKB-SubCell"/>
</dbReference>
<dbReference type="InterPro" id="IPR019177">
    <property type="entry name" value="Golgin_subfamily_A_member_5"/>
</dbReference>
<keyword evidence="11" id="KW-1185">Reference proteome</keyword>
<proteinExistence type="predicted"/>
<feature type="region of interest" description="Disordered" evidence="8">
    <location>
        <begin position="200"/>
        <end position="269"/>
    </location>
</feature>
<evidence type="ECO:0000256" key="4">
    <source>
        <dbReference type="ARBA" id="ARBA00023034"/>
    </source>
</evidence>
<organism evidence="10 11">
    <name type="scientific">Platanthera zijinensis</name>
    <dbReference type="NCBI Taxonomy" id="2320716"/>
    <lineage>
        <taxon>Eukaryota</taxon>
        <taxon>Viridiplantae</taxon>
        <taxon>Streptophyta</taxon>
        <taxon>Embryophyta</taxon>
        <taxon>Tracheophyta</taxon>
        <taxon>Spermatophyta</taxon>
        <taxon>Magnoliopsida</taxon>
        <taxon>Liliopsida</taxon>
        <taxon>Asparagales</taxon>
        <taxon>Orchidaceae</taxon>
        <taxon>Orchidoideae</taxon>
        <taxon>Orchideae</taxon>
        <taxon>Orchidinae</taxon>
        <taxon>Platanthera</taxon>
    </lineage>
</organism>
<feature type="transmembrane region" description="Helical" evidence="9">
    <location>
        <begin position="569"/>
        <end position="588"/>
    </location>
</feature>
<dbReference type="GO" id="GO:0000301">
    <property type="term" value="P:retrograde transport, vesicle recycling within Golgi"/>
    <property type="evidence" value="ECO:0007669"/>
    <property type="project" value="TreeGrafter"/>
</dbReference>
<dbReference type="Proteomes" id="UP001418222">
    <property type="component" value="Unassembled WGS sequence"/>
</dbReference>
<gene>
    <name evidence="10" type="primary">GC2</name>
    <name evidence="10" type="ORF">KSP39_PZI017052</name>
</gene>
<feature type="coiled-coil region" evidence="7">
    <location>
        <begin position="417"/>
        <end position="451"/>
    </location>
</feature>
<evidence type="ECO:0000256" key="8">
    <source>
        <dbReference type="SAM" id="MobiDB-lite"/>
    </source>
</evidence>
<protein>
    <submittedName>
        <fullName evidence="10">Golgin candidate 2</fullName>
    </submittedName>
</protein>
<dbReference type="EMBL" id="JBBWWQ010000014">
    <property type="protein sequence ID" value="KAK8930630.1"/>
    <property type="molecule type" value="Genomic_DNA"/>
</dbReference>
<evidence type="ECO:0000313" key="10">
    <source>
        <dbReference type="EMBL" id="KAK8930630.1"/>
    </source>
</evidence>
<dbReference type="GO" id="GO:0007030">
    <property type="term" value="P:Golgi organization"/>
    <property type="evidence" value="ECO:0007669"/>
    <property type="project" value="InterPro"/>
</dbReference>
<evidence type="ECO:0000256" key="3">
    <source>
        <dbReference type="ARBA" id="ARBA00022989"/>
    </source>
</evidence>
<feature type="compositionally biased region" description="Basic and acidic residues" evidence="8">
    <location>
        <begin position="254"/>
        <end position="269"/>
    </location>
</feature>
<name>A0AAP0B6E9_9ASPA</name>
<dbReference type="GO" id="GO:0031985">
    <property type="term" value="C:Golgi cisterna"/>
    <property type="evidence" value="ECO:0007669"/>
    <property type="project" value="TreeGrafter"/>
</dbReference>
<dbReference type="PANTHER" id="PTHR13815">
    <property type="entry name" value="GOLGIN-84"/>
    <property type="match status" value="1"/>
</dbReference>
<feature type="region of interest" description="Disordered" evidence="8">
    <location>
        <begin position="49"/>
        <end position="102"/>
    </location>
</feature>
<sequence length="615" mass="68768">MAGWISSKLKVAENLLQQIDQQAAESLGKVDNPRRSLSTADLVSVAANLNQPSPDSIPSATKFPLPKKSTPSQPSTVPAQPDLTKLSGPPSPSSHASSKPALDPTVIDWTELLSSPSSILPETVSRSAAGSAVLRSSPLRAVKKSAKRGKGYLGRAAAPPSASSPLAVLTEDRYDENEHLHGKSDNLLLPDSQASVIGESATPAKFTNSNRSTEDGAKEKADLHFNVPAKLSLGSDRDSYSNTDSSSGSDSEEESRRMEERRKRREHMLAEKARRAAEEAIKEKEDIVARLEGEKQSLEKIVEERARLQAKEASELQTSMIETMEAVDLEKQKHNSTRMEAFARMAELETQNAALAKSYAERQWNFEQVLNLVAELKQQIRLKELAQEERRRRMSHIDQQTSSPGMLESLRKNRIEMEILDAEYSFTSDKIARLKEKTKRLEDAIEQTRREIMQPTEVELELKKRLVQLTDYLIQKQTQVEALSSEKATLAFRMETLSRMLDENDLSPEDDEFESLDIEIGRFKHSDYATKAALRERIRSGRQRLGLVIRQLDAIFSAGAIFLRRNTVAQIFSFSYLLCLHLWVLYIMRSHSQISEGTTHGTVFSLETISNSSGH</sequence>
<evidence type="ECO:0000256" key="5">
    <source>
        <dbReference type="ARBA" id="ARBA00023054"/>
    </source>
</evidence>
<dbReference type="Pfam" id="PF09787">
    <property type="entry name" value="Golgin_A5"/>
    <property type="match status" value="1"/>
</dbReference>
<reference evidence="10 11" key="1">
    <citation type="journal article" date="2022" name="Nat. Plants">
        <title>Genomes of leafy and leafless Platanthera orchids illuminate the evolution of mycoheterotrophy.</title>
        <authorList>
            <person name="Li M.H."/>
            <person name="Liu K.W."/>
            <person name="Li Z."/>
            <person name="Lu H.C."/>
            <person name="Ye Q.L."/>
            <person name="Zhang D."/>
            <person name="Wang J.Y."/>
            <person name="Li Y.F."/>
            <person name="Zhong Z.M."/>
            <person name="Liu X."/>
            <person name="Yu X."/>
            <person name="Liu D.K."/>
            <person name="Tu X.D."/>
            <person name="Liu B."/>
            <person name="Hao Y."/>
            <person name="Liao X.Y."/>
            <person name="Jiang Y.T."/>
            <person name="Sun W.H."/>
            <person name="Chen J."/>
            <person name="Chen Y.Q."/>
            <person name="Ai Y."/>
            <person name="Zhai J.W."/>
            <person name="Wu S.S."/>
            <person name="Zhou Z."/>
            <person name="Hsiao Y.Y."/>
            <person name="Wu W.L."/>
            <person name="Chen Y.Y."/>
            <person name="Lin Y.F."/>
            <person name="Hsu J.L."/>
            <person name="Li C.Y."/>
            <person name="Wang Z.W."/>
            <person name="Zhao X."/>
            <person name="Zhong W.Y."/>
            <person name="Ma X.K."/>
            <person name="Ma L."/>
            <person name="Huang J."/>
            <person name="Chen G.Z."/>
            <person name="Huang M.Z."/>
            <person name="Huang L."/>
            <person name="Peng D.H."/>
            <person name="Luo Y.B."/>
            <person name="Zou S.Q."/>
            <person name="Chen S.P."/>
            <person name="Lan S."/>
            <person name="Tsai W.C."/>
            <person name="Van de Peer Y."/>
            <person name="Liu Z.J."/>
        </authorList>
    </citation>
    <scope>NUCLEOTIDE SEQUENCE [LARGE SCALE GENOMIC DNA]</scope>
    <source>
        <strain evidence="10">Lor287</strain>
    </source>
</reference>
<feature type="compositionally biased region" description="Basic and acidic residues" evidence="8">
    <location>
        <begin position="212"/>
        <end position="223"/>
    </location>
</feature>
<feature type="compositionally biased region" description="Polar residues" evidence="8">
    <location>
        <begin position="69"/>
        <end position="78"/>
    </location>
</feature>
<keyword evidence="4" id="KW-0333">Golgi apparatus</keyword>
<comment type="caution">
    <text evidence="10">The sequence shown here is derived from an EMBL/GenBank/DDBJ whole genome shotgun (WGS) entry which is preliminary data.</text>
</comment>
<evidence type="ECO:0000256" key="7">
    <source>
        <dbReference type="SAM" id="Coils"/>
    </source>
</evidence>
<evidence type="ECO:0000256" key="1">
    <source>
        <dbReference type="ARBA" id="ARBA00004394"/>
    </source>
</evidence>
<evidence type="ECO:0000256" key="9">
    <source>
        <dbReference type="SAM" id="Phobius"/>
    </source>
</evidence>
<accession>A0AAP0B6E9</accession>
<feature type="coiled-coil region" evidence="7">
    <location>
        <begin position="270"/>
        <end position="311"/>
    </location>
</feature>
<evidence type="ECO:0000256" key="2">
    <source>
        <dbReference type="ARBA" id="ARBA00022692"/>
    </source>
</evidence>
<keyword evidence="2 9" id="KW-0812">Transmembrane</keyword>
<keyword evidence="5 7" id="KW-0175">Coiled coil</keyword>
<dbReference type="PANTHER" id="PTHR13815:SF5">
    <property type="entry name" value="GOLGIN CANDIDATE 2"/>
    <property type="match status" value="1"/>
</dbReference>
<feature type="compositionally biased region" description="Low complexity" evidence="8">
    <location>
        <begin position="240"/>
        <end position="249"/>
    </location>
</feature>
<evidence type="ECO:0000256" key="6">
    <source>
        <dbReference type="ARBA" id="ARBA00023136"/>
    </source>
</evidence>
<evidence type="ECO:0000313" key="11">
    <source>
        <dbReference type="Proteomes" id="UP001418222"/>
    </source>
</evidence>
<keyword evidence="6 9" id="KW-0472">Membrane</keyword>
<keyword evidence="3 9" id="KW-1133">Transmembrane helix</keyword>
<comment type="subcellular location">
    <subcellularLocation>
        <location evidence="1">Golgi apparatus membrane</location>
    </subcellularLocation>
</comment>
<feature type="compositionally biased region" description="Polar residues" evidence="8">
    <location>
        <begin position="49"/>
        <end position="59"/>
    </location>
</feature>
<dbReference type="AlphaFoldDB" id="A0AAP0B6E9"/>